<name>A0A9P9AFW0_9PEZI</name>
<dbReference type="AlphaFoldDB" id="A0A9P9AFW0"/>
<evidence type="ECO:0008006" key="4">
    <source>
        <dbReference type="Google" id="ProtNLM"/>
    </source>
</evidence>
<reference evidence="2" key="1">
    <citation type="journal article" date="2021" name="Nat. Commun.">
        <title>Genetic determinants of endophytism in the Arabidopsis root mycobiome.</title>
        <authorList>
            <person name="Mesny F."/>
            <person name="Miyauchi S."/>
            <person name="Thiergart T."/>
            <person name="Pickel B."/>
            <person name="Atanasova L."/>
            <person name="Karlsson M."/>
            <person name="Huettel B."/>
            <person name="Barry K.W."/>
            <person name="Haridas S."/>
            <person name="Chen C."/>
            <person name="Bauer D."/>
            <person name="Andreopoulos W."/>
            <person name="Pangilinan J."/>
            <person name="LaButti K."/>
            <person name="Riley R."/>
            <person name="Lipzen A."/>
            <person name="Clum A."/>
            <person name="Drula E."/>
            <person name="Henrissat B."/>
            <person name="Kohler A."/>
            <person name="Grigoriev I.V."/>
            <person name="Martin F.M."/>
            <person name="Hacquard S."/>
        </authorList>
    </citation>
    <scope>NUCLEOTIDE SEQUENCE</scope>
    <source>
        <strain evidence="2">MPI-SDFR-AT-0117</strain>
    </source>
</reference>
<organism evidence="2 3">
    <name type="scientific">Plectosphaerella plurivora</name>
    <dbReference type="NCBI Taxonomy" id="936078"/>
    <lineage>
        <taxon>Eukaryota</taxon>
        <taxon>Fungi</taxon>
        <taxon>Dikarya</taxon>
        <taxon>Ascomycota</taxon>
        <taxon>Pezizomycotina</taxon>
        <taxon>Sordariomycetes</taxon>
        <taxon>Hypocreomycetidae</taxon>
        <taxon>Glomerellales</taxon>
        <taxon>Plectosphaerellaceae</taxon>
        <taxon>Plectosphaerella</taxon>
    </lineage>
</organism>
<feature type="region of interest" description="Disordered" evidence="1">
    <location>
        <begin position="115"/>
        <end position="146"/>
    </location>
</feature>
<dbReference type="OrthoDB" id="2333384at2759"/>
<accession>A0A9P9AFW0</accession>
<dbReference type="EMBL" id="JAGSXJ010000001">
    <property type="protein sequence ID" value="KAH6697502.1"/>
    <property type="molecule type" value="Genomic_DNA"/>
</dbReference>
<dbReference type="Proteomes" id="UP000770015">
    <property type="component" value="Unassembled WGS sequence"/>
</dbReference>
<evidence type="ECO:0000313" key="3">
    <source>
        <dbReference type="Proteomes" id="UP000770015"/>
    </source>
</evidence>
<feature type="region of interest" description="Disordered" evidence="1">
    <location>
        <begin position="423"/>
        <end position="445"/>
    </location>
</feature>
<keyword evidence="3" id="KW-1185">Reference proteome</keyword>
<feature type="compositionally biased region" description="Pro residues" evidence="1">
    <location>
        <begin position="430"/>
        <end position="445"/>
    </location>
</feature>
<dbReference type="InterPro" id="IPR014752">
    <property type="entry name" value="Arrestin-like_C"/>
</dbReference>
<proteinExistence type="predicted"/>
<feature type="compositionally biased region" description="Polar residues" evidence="1">
    <location>
        <begin position="132"/>
        <end position="146"/>
    </location>
</feature>
<dbReference type="Gene3D" id="2.60.40.640">
    <property type="match status" value="1"/>
</dbReference>
<sequence length="445" mass="48866">MPQTTTKAGPELGIRLDGGPDSFSPGDTITGHVFRGKHIVTTEATLKVRLTGREKTKIIAGPSTRGIYRGRTTLISEEEHLQVLFQGPLHIAQASPPEEEDRTWSFTFTIPTHVWEGSDEPGDQAPPPRHSLPQTLPGTFTDSSGSSAQTEGFIEYAVWAELQYDDHGSTETIDAIHPITIKAVSLDPPIIDFRLTRHRQYGLVSSYRLLPEVGRAGPSFSQRARSHFGSRKVPAFAGHMEIDTPAVIQLEHPGPIPLRLQFVPDGNVLRASRIEDVTQKIQLVMLTMEIRAVMEINCDNGPGPWTSVSPTTRAMSVWSRLAFGSGTPPLYIPYATETSPVDVGEKVNLRLGYTGMMSKAFAQGTIHPSFSTRHIKYTHRIYYELQARIAEEELKMSLETDVTILPPAGTSADTGYVGSGVGVTDEEELPPPPFDETWIRPPPSG</sequence>
<comment type="caution">
    <text evidence="2">The sequence shown here is derived from an EMBL/GenBank/DDBJ whole genome shotgun (WGS) entry which is preliminary data.</text>
</comment>
<protein>
    <recommendedName>
        <fullName evidence="4">Arrestin-like N-terminal domain-containing protein</fullName>
    </recommendedName>
</protein>
<evidence type="ECO:0000256" key="1">
    <source>
        <dbReference type="SAM" id="MobiDB-lite"/>
    </source>
</evidence>
<evidence type="ECO:0000313" key="2">
    <source>
        <dbReference type="EMBL" id="KAH6697502.1"/>
    </source>
</evidence>
<gene>
    <name evidence="2" type="ORF">F5X68DRAFT_5097</name>
</gene>
<feature type="region of interest" description="Disordered" evidence="1">
    <location>
        <begin position="1"/>
        <end position="24"/>
    </location>
</feature>